<gene>
    <name evidence="1" type="ORF">BA177_15230</name>
</gene>
<dbReference type="NCBIfam" id="TIGR02017">
    <property type="entry name" value="hutG_amidohyd"/>
    <property type="match status" value="1"/>
</dbReference>
<dbReference type="KEGG" id="woc:BA177_15230"/>
<name>A0A193LIZ1_9GAMM</name>
<dbReference type="Pfam" id="PF05013">
    <property type="entry name" value="FGase"/>
    <property type="match status" value="1"/>
</dbReference>
<dbReference type="OrthoDB" id="8716700at2"/>
<dbReference type="SUPFAM" id="SSF53187">
    <property type="entry name" value="Zn-dependent exopeptidases"/>
    <property type="match status" value="1"/>
</dbReference>
<sequence length="268" mass="29544">MSNSVFSFHEGSTPLLISIPHDGREVPDNIASRMTAVGKALPDTDWHVARLYDFAKALGASLIIARQSRYVVDLNRPAADVPLYQGQVSTGVCPARTFGGEPIYSDAATVGAEEQAQRIAQYWRPYHTRIEQALDHLKERYGYALLWDAHSIASEVPALFDGELPVLNLGSFDGKSCSPSIRRELAGCAARSPFSAVCDGRFKGGFITRHYGRPEMNVHALQLELAQRSYMNEKTLRYDASRSKKLADTLRGLLETYLQSAKSALAPV</sequence>
<dbReference type="Gene3D" id="3.40.630.40">
    <property type="entry name" value="Zn-dependent exopeptidases"/>
    <property type="match status" value="1"/>
</dbReference>
<dbReference type="AlphaFoldDB" id="A0A193LIZ1"/>
<dbReference type="InterPro" id="IPR007709">
    <property type="entry name" value="N-FG_amidohydro"/>
</dbReference>
<organism evidence="1 2">
    <name type="scientific">Woeseia oceani</name>
    <dbReference type="NCBI Taxonomy" id="1548547"/>
    <lineage>
        <taxon>Bacteria</taxon>
        <taxon>Pseudomonadati</taxon>
        <taxon>Pseudomonadota</taxon>
        <taxon>Gammaproteobacteria</taxon>
        <taxon>Woeseiales</taxon>
        <taxon>Woeseiaceae</taxon>
        <taxon>Woeseia</taxon>
    </lineage>
</organism>
<dbReference type="STRING" id="1548547.BA177_15230"/>
<keyword evidence="2" id="KW-1185">Reference proteome</keyword>
<evidence type="ECO:0000313" key="2">
    <source>
        <dbReference type="Proteomes" id="UP000092695"/>
    </source>
</evidence>
<proteinExistence type="predicted"/>
<dbReference type="Proteomes" id="UP000092695">
    <property type="component" value="Chromosome"/>
</dbReference>
<protein>
    <submittedName>
        <fullName evidence="1">N-formylglutamate deformylase</fullName>
    </submittedName>
</protein>
<reference evidence="1 2" key="1">
    <citation type="submission" date="2016-06" db="EMBL/GenBank/DDBJ databases">
        <title>Complete genome sequence of a deep-branching marine Gamma Proteobacterium Woeseia oceani type strain XK5.</title>
        <authorList>
            <person name="Mu D."/>
            <person name="Du Z."/>
        </authorList>
    </citation>
    <scope>NUCLEOTIDE SEQUENCE [LARGE SCALE GENOMIC DNA]</scope>
    <source>
        <strain evidence="1 2">XK5</strain>
    </source>
</reference>
<dbReference type="EMBL" id="CP016268">
    <property type="protein sequence ID" value="ANO52359.1"/>
    <property type="molecule type" value="Genomic_DNA"/>
</dbReference>
<accession>A0A193LIZ1</accession>
<evidence type="ECO:0000313" key="1">
    <source>
        <dbReference type="EMBL" id="ANO52359.1"/>
    </source>
</evidence>
<dbReference type="RefSeq" id="WP_068617594.1">
    <property type="nucleotide sequence ID" value="NZ_CP016268.1"/>
</dbReference>
<dbReference type="InterPro" id="IPR010247">
    <property type="entry name" value="HutG_amidohyd"/>
</dbReference>